<keyword evidence="2" id="KW-1185">Reference proteome</keyword>
<name>A0AAV2E5V9_9ROSI</name>
<gene>
    <name evidence="1" type="ORF">LTRI10_LOCUS22535</name>
</gene>
<evidence type="ECO:0000313" key="2">
    <source>
        <dbReference type="Proteomes" id="UP001497516"/>
    </source>
</evidence>
<dbReference type="AlphaFoldDB" id="A0AAV2E5V9"/>
<dbReference type="Proteomes" id="UP001497516">
    <property type="component" value="Chromosome 4"/>
</dbReference>
<organism evidence="1 2">
    <name type="scientific">Linum trigynum</name>
    <dbReference type="NCBI Taxonomy" id="586398"/>
    <lineage>
        <taxon>Eukaryota</taxon>
        <taxon>Viridiplantae</taxon>
        <taxon>Streptophyta</taxon>
        <taxon>Embryophyta</taxon>
        <taxon>Tracheophyta</taxon>
        <taxon>Spermatophyta</taxon>
        <taxon>Magnoliopsida</taxon>
        <taxon>eudicotyledons</taxon>
        <taxon>Gunneridae</taxon>
        <taxon>Pentapetalae</taxon>
        <taxon>rosids</taxon>
        <taxon>fabids</taxon>
        <taxon>Malpighiales</taxon>
        <taxon>Linaceae</taxon>
        <taxon>Linum</taxon>
    </lineage>
</organism>
<sequence length="71" mass="7825">MISSSNPAMTFSPLPPFIASAKASAYYKILLLPIGENRQSHRDVLGTDSIHHLDKSFVLVYMSSFSLLQAL</sequence>
<protein>
    <submittedName>
        <fullName evidence="1">Uncharacterized protein</fullName>
    </submittedName>
</protein>
<dbReference type="EMBL" id="OZ034817">
    <property type="protein sequence ID" value="CAL1381133.1"/>
    <property type="molecule type" value="Genomic_DNA"/>
</dbReference>
<accession>A0AAV2E5V9</accession>
<evidence type="ECO:0000313" key="1">
    <source>
        <dbReference type="EMBL" id="CAL1381133.1"/>
    </source>
</evidence>
<proteinExistence type="predicted"/>
<reference evidence="1 2" key="1">
    <citation type="submission" date="2024-04" db="EMBL/GenBank/DDBJ databases">
        <authorList>
            <person name="Fracassetti M."/>
        </authorList>
    </citation>
    <scope>NUCLEOTIDE SEQUENCE [LARGE SCALE GENOMIC DNA]</scope>
</reference>